<evidence type="ECO:0000256" key="1">
    <source>
        <dbReference type="SAM" id="Phobius"/>
    </source>
</evidence>
<sequence>MESATARKSKLLRFLPVLAVENNSRINEGPDEPSLLQDHYTPMPTDQRILFHPGLNPLWESMERDRRQQQYAAIVLMLLCFASIIVGATSQYLGWALLGGFGAAGALWWLLRIVTEQPLAYWRRLLTEHPESVVWVYGLVTERMPFGFKTVAIGTLHLVGSDGEIHTFGMKPTELKLVTKTLNRVLPHAEFGYSAERELRYRGEVTDFKGRDQFNQIK</sequence>
<dbReference type="Proteomes" id="UP000321907">
    <property type="component" value="Unassembled WGS sequence"/>
</dbReference>
<evidence type="ECO:0000313" key="2">
    <source>
        <dbReference type="EMBL" id="TXF87739.1"/>
    </source>
</evidence>
<keyword evidence="3" id="KW-1185">Reference proteome</keyword>
<proteinExistence type="predicted"/>
<keyword evidence="1" id="KW-0472">Membrane</keyword>
<gene>
    <name evidence="2" type="ORF">FUA23_17565</name>
</gene>
<accession>A0A5C7FC87</accession>
<keyword evidence="1" id="KW-0812">Transmembrane</keyword>
<feature type="transmembrane region" description="Helical" evidence="1">
    <location>
        <begin position="71"/>
        <end position="89"/>
    </location>
</feature>
<dbReference type="AlphaFoldDB" id="A0A5C7FC87"/>
<organism evidence="2 3">
    <name type="scientific">Neolewinella aurantiaca</name>
    <dbReference type="NCBI Taxonomy" id="2602767"/>
    <lineage>
        <taxon>Bacteria</taxon>
        <taxon>Pseudomonadati</taxon>
        <taxon>Bacteroidota</taxon>
        <taxon>Saprospiria</taxon>
        <taxon>Saprospirales</taxon>
        <taxon>Lewinellaceae</taxon>
        <taxon>Neolewinella</taxon>
    </lineage>
</organism>
<dbReference type="EMBL" id="VOXD01000032">
    <property type="protein sequence ID" value="TXF87739.1"/>
    <property type="molecule type" value="Genomic_DNA"/>
</dbReference>
<protein>
    <submittedName>
        <fullName evidence="2">Uncharacterized protein</fullName>
    </submittedName>
</protein>
<feature type="transmembrane region" description="Helical" evidence="1">
    <location>
        <begin position="95"/>
        <end position="114"/>
    </location>
</feature>
<comment type="caution">
    <text evidence="2">The sequence shown here is derived from an EMBL/GenBank/DDBJ whole genome shotgun (WGS) entry which is preliminary data.</text>
</comment>
<keyword evidence="1" id="KW-1133">Transmembrane helix</keyword>
<dbReference type="OrthoDB" id="1492956at2"/>
<evidence type="ECO:0000313" key="3">
    <source>
        <dbReference type="Proteomes" id="UP000321907"/>
    </source>
</evidence>
<name>A0A5C7FC87_9BACT</name>
<dbReference type="RefSeq" id="WP_147932073.1">
    <property type="nucleotide sequence ID" value="NZ_VOXD01000032.1"/>
</dbReference>
<reference evidence="2 3" key="1">
    <citation type="submission" date="2019-08" db="EMBL/GenBank/DDBJ databases">
        <title>Lewinella sp. strain SSH13 Genome sequencing and assembly.</title>
        <authorList>
            <person name="Kim I."/>
        </authorList>
    </citation>
    <scope>NUCLEOTIDE SEQUENCE [LARGE SCALE GENOMIC DNA]</scope>
    <source>
        <strain evidence="2 3">SSH13</strain>
    </source>
</reference>